<dbReference type="EMBL" id="CP000924">
    <property type="protein sequence ID" value="ABY94667.1"/>
    <property type="molecule type" value="Genomic_DNA"/>
</dbReference>
<feature type="binding site" evidence="13">
    <location>
        <position position="84"/>
    </location>
    <ligand>
        <name>Mg(2+)</name>
        <dbReference type="ChEBI" id="CHEBI:18420"/>
        <label>2</label>
    </ligand>
</feature>
<dbReference type="KEGG" id="tpd:Teth39_1012"/>
<dbReference type="Gene3D" id="3.30.420.10">
    <property type="entry name" value="Ribonuclease H-like superfamily/Ribonuclease H"/>
    <property type="match status" value="1"/>
</dbReference>
<dbReference type="GO" id="GO:0048476">
    <property type="term" value="C:Holliday junction resolvase complex"/>
    <property type="evidence" value="ECO:0007669"/>
    <property type="project" value="UniProtKB-UniRule"/>
</dbReference>
<comment type="function">
    <text evidence="13">The RuvA-RuvB-RuvC complex processes Holliday junction (HJ) DNA during genetic recombination and DNA repair. Endonuclease that resolves HJ intermediates. Cleaves cruciform DNA by making single-stranded nicks across the HJ at symmetrical positions within the homologous arms, yielding a 5'-phosphate and a 3'-hydroxyl group; requires a central core of homology in the junction. The consensus cleavage sequence is 5'-(A/T)TT(C/G)-3'. Cleavage occurs on the 3'-side of the TT dinucleotide at the point of strand exchange. HJ branch migration catalyzed by RuvA-RuvB allows RuvC to scan DNA until it finds its consensus sequence, where it cleaves and resolves the cruciform DNA.</text>
</comment>
<feature type="active site" evidence="13">
    <location>
        <position position="157"/>
    </location>
</feature>
<dbReference type="STRING" id="340099.Teth39_1012"/>
<keyword evidence="5 13" id="KW-0255">Endonuclease</keyword>
<dbReference type="InterPro" id="IPR036397">
    <property type="entry name" value="RNaseH_sf"/>
</dbReference>
<dbReference type="HOGENOM" id="CLU_091257_3_1_9"/>
<dbReference type="InterPro" id="IPR020563">
    <property type="entry name" value="X-over_junc_endoDNase_Mg_BS"/>
</dbReference>
<feature type="active site" evidence="13">
    <location>
        <position position="24"/>
    </location>
</feature>
<evidence type="ECO:0000256" key="13">
    <source>
        <dbReference type="HAMAP-Rule" id="MF_00034"/>
    </source>
</evidence>
<comment type="cofactor">
    <cofactor evidence="13">
        <name>Mg(2+)</name>
        <dbReference type="ChEBI" id="CHEBI:18420"/>
    </cofactor>
    <text evidence="13">Binds 2 Mg(2+) ion per subunit.</text>
</comment>
<keyword evidence="3 13" id="KW-0540">Nuclease</keyword>
<keyword evidence="11 13" id="KW-0234">DNA repair</keyword>
<protein>
    <recommendedName>
        <fullName evidence="13 14">Crossover junction endodeoxyribonuclease RuvC</fullName>
        <ecNumber evidence="13 14">3.1.21.10</ecNumber>
    </recommendedName>
    <alternativeName>
        <fullName evidence="13">Holliday junction nuclease RuvC</fullName>
    </alternativeName>
    <alternativeName>
        <fullName evidence="13">Holliday junction resolvase RuvC</fullName>
    </alternativeName>
</protein>
<evidence type="ECO:0000256" key="5">
    <source>
        <dbReference type="ARBA" id="ARBA00022759"/>
    </source>
</evidence>
<evidence type="ECO:0000256" key="2">
    <source>
        <dbReference type="ARBA" id="ARBA00022490"/>
    </source>
</evidence>
<dbReference type="PANTHER" id="PTHR30194">
    <property type="entry name" value="CROSSOVER JUNCTION ENDODEOXYRIBONUCLEASE RUVC"/>
    <property type="match status" value="1"/>
</dbReference>
<evidence type="ECO:0000256" key="10">
    <source>
        <dbReference type="ARBA" id="ARBA00023172"/>
    </source>
</evidence>
<evidence type="ECO:0000313" key="16">
    <source>
        <dbReference type="Proteomes" id="UP000002156"/>
    </source>
</evidence>
<evidence type="ECO:0000256" key="9">
    <source>
        <dbReference type="ARBA" id="ARBA00023125"/>
    </source>
</evidence>
<sequence>MFIKVIDVKINKRRGDIMRVLGIDPGIAIMGYGIIDYKSNKFTVIDYGAVTTKAGIDKALRLHDIYNGIISLIKSYSPDVVAIEELFYNKNAKTVITIGESRGVSILAAVNSGIKVFEYTPLQVKQAVVGYGRADKHQVQQMVKALLDLEEIPRPDDVADALAVAICHCHSNNMIEKLGYSR</sequence>
<evidence type="ECO:0000256" key="3">
    <source>
        <dbReference type="ARBA" id="ARBA00022722"/>
    </source>
</evidence>
<dbReference type="InterPro" id="IPR012337">
    <property type="entry name" value="RNaseH-like_sf"/>
</dbReference>
<evidence type="ECO:0000256" key="1">
    <source>
        <dbReference type="ARBA" id="ARBA00009518"/>
    </source>
</evidence>
<dbReference type="GO" id="GO:0003677">
    <property type="term" value="F:DNA binding"/>
    <property type="evidence" value="ECO:0007669"/>
    <property type="project" value="UniProtKB-KW"/>
</dbReference>
<dbReference type="Proteomes" id="UP000002156">
    <property type="component" value="Chromosome"/>
</dbReference>
<dbReference type="FunFam" id="3.30.420.10:FF:000002">
    <property type="entry name" value="Crossover junction endodeoxyribonuclease RuvC"/>
    <property type="match status" value="1"/>
</dbReference>
<keyword evidence="10 13" id="KW-0233">DNA recombination</keyword>
<evidence type="ECO:0000256" key="8">
    <source>
        <dbReference type="ARBA" id="ARBA00022842"/>
    </source>
</evidence>
<dbReference type="GO" id="GO:0008821">
    <property type="term" value="F:crossover junction DNA endonuclease activity"/>
    <property type="evidence" value="ECO:0007669"/>
    <property type="project" value="UniProtKB-UniRule"/>
</dbReference>
<comment type="subcellular location">
    <subcellularLocation>
        <location evidence="13">Cytoplasm</location>
    </subcellularLocation>
</comment>
<organism evidence="15 16">
    <name type="scientific">Thermoanaerobacter pseudethanolicus (strain ATCC 33223 / 39E)</name>
    <name type="common">Clostridium thermohydrosulfuricum</name>
    <dbReference type="NCBI Taxonomy" id="340099"/>
    <lineage>
        <taxon>Bacteria</taxon>
        <taxon>Bacillati</taxon>
        <taxon>Bacillota</taxon>
        <taxon>Clostridia</taxon>
        <taxon>Thermoanaerobacterales</taxon>
        <taxon>Thermoanaerobacteraceae</taxon>
        <taxon>Thermoanaerobacter</taxon>
    </lineage>
</organism>
<dbReference type="GO" id="GO:0000287">
    <property type="term" value="F:magnesium ion binding"/>
    <property type="evidence" value="ECO:0007669"/>
    <property type="project" value="UniProtKB-UniRule"/>
</dbReference>
<keyword evidence="7 13" id="KW-0378">Hydrolase</keyword>
<comment type="catalytic activity">
    <reaction evidence="12 13">
        <text>Endonucleolytic cleavage at a junction such as a reciprocal single-stranded crossover between two homologous DNA duplexes (Holliday junction).</text>
        <dbReference type="EC" id="3.1.21.10"/>
    </reaction>
</comment>
<comment type="similarity">
    <text evidence="1 13">Belongs to the RuvC family.</text>
</comment>
<evidence type="ECO:0000256" key="11">
    <source>
        <dbReference type="ARBA" id="ARBA00023204"/>
    </source>
</evidence>
<dbReference type="PRINTS" id="PR00696">
    <property type="entry name" value="RSOLVASERUVC"/>
</dbReference>
<gene>
    <name evidence="13" type="primary">ruvC</name>
    <name evidence="15" type="ordered locus">Teth39_1012</name>
</gene>
<feature type="active site" evidence="13">
    <location>
        <position position="84"/>
    </location>
</feature>
<keyword evidence="16" id="KW-1185">Reference proteome</keyword>
<dbReference type="NCBIfam" id="TIGR00228">
    <property type="entry name" value="ruvC"/>
    <property type="match status" value="1"/>
</dbReference>
<dbReference type="GO" id="GO:0005737">
    <property type="term" value="C:cytoplasm"/>
    <property type="evidence" value="ECO:0007669"/>
    <property type="project" value="UniProtKB-SubCell"/>
</dbReference>
<dbReference type="AlphaFoldDB" id="B0K954"/>
<dbReference type="EC" id="3.1.21.10" evidence="13 14"/>
<dbReference type="NCBIfam" id="NF000711">
    <property type="entry name" value="PRK00039.2-1"/>
    <property type="match status" value="1"/>
</dbReference>
<dbReference type="CDD" id="cd16962">
    <property type="entry name" value="RuvC"/>
    <property type="match status" value="1"/>
</dbReference>
<keyword evidence="2 13" id="KW-0963">Cytoplasm</keyword>
<keyword evidence="9 13" id="KW-0238">DNA-binding</keyword>
<keyword evidence="6 13" id="KW-0227">DNA damage</keyword>
<accession>B0K954</accession>
<reference evidence="16" key="1">
    <citation type="submission" date="2008-01" db="EMBL/GenBank/DDBJ databases">
        <title>Complete sequence of Thermoanaerobacter pseudethanolicus 39E.</title>
        <authorList>
            <person name="Copeland A."/>
            <person name="Lucas S."/>
            <person name="Lapidus A."/>
            <person name="Barry K."/>
            <person name="Glavina del Rio T."/>
            <person name="Dalin E."/>
            <person name="Tice H."/>
            <person name="Pitluck S."/>
            <person name="Bruce D."/>
            <person name="Goodwin L."/>
            <person name="Saunders E."/>
            <person name="Brettin T."/>
            <person name="Detter J.C."/>
            <person name="Han C."/>
            <person name="Schmutz J."/>
            <person name="Larimer F."/>
            <person name="Land M."/>
            <person name="Hauser L."/>
            <person name="Kyrpides N."/>
            <person name="Lykidis A."/>
            <person name="Hemme C."/>
            <person name="Fields M.W."/>
            <person name="He Z."/>
            <person name="Zhou J."/>
            <person name="Richardson P."/>
        </authorList>
    </citation>
    <scope>NUCLEOTIDE SEQUENCE [LARGE SCALE GENOMIC DNA]</scope>
    <source>
        <strain evidence="16">ATCC 33223 / DSM 2355 / 39E</strain>
    </source>
</reference>
<proteinExistence type="inferred from homology"/>
<dbReference type="InterPro" id="IPR002176">
    <property type="entry name" value="X-over_junc_endoDNase_RuvC"/>
</dbReference>
<dbReference type="PANTHER" id="PTHR30194:SF3">
    <property type="entry name" value="CROSSOVER JUNCTION ENDODEOXYRIBONUCLEASE RUVC"/>
    <property type="match status" value="1"/>
</dbReference>
<evidence type="ECO:0000256" key="4">
    <source>
        <dbReference type="ARBA" id="ARBA00022723"/>
    </source>
</evidence>
<keyword evidence="8 13" id="KW-0460">Magnesium</keyword>
<keyword evidence="4 13" id="KW-0479">Metal-binding</keyword>
<evidence type="ECO:0000256" key="7">
    <source>
        <dbReference type="ARBA" id="ARBA00022801"/>
    </source>
</evidence>
<evidence type="ECO:0000313" key="15">
    <source>
        <dbReference type="EMBL" id="ABY94667.1"/>
    </source>
</evidence>
<dbReference type="PROSITE" id="PS01321">
    <property type="entry name" value="RUVC"/>
    <property type="match status" value="1"/>
</dbReference>
<dbReference type="eggNOG" id="COG0817">
    <property type="taxonomic scope" value="Bacteria"/>
</dbReference>
<dbReference type="GO" id="GO:0006281">
    <property type="term" value="P:DNA repair"/>
    <property type="evidence" value="ECO:0007669"/>
    <property type="project" value="UniProtKB-UniRule"/>
</dbReference>
<comment type="subunit">
    <text evidence="13">Homodimer which binds Holliday junction (HJ) DNA. The HJ becomes 2-fold symmetrical on binding to RuvC with unstacked arms; it has a different conformation from HJ DNA in complex with RuvA. In the full resolvosome a probable DNA-RuvA(4)-RuvB(12)-RuvC(2) complex forms which resolves the HJ.</text>
</comment>
<evidence type="ECO:0000256" key="14">
    <source>
        <dbReference type="NCBIfam" id="TIGR00228"/>
    </source>
</evidence>
<dbReference type="SUPFAM" id="SSF53098">
    <property type="entry name" value="Ribonuclease H-like"/>
    <property type="match status" value="1"/>
</dbReference>
<feature type="binding site" evidence="13">
    <location>
        <position position="157"/>
    </location>
    <ligand>
        <name>Mg(2+)</name>
        <dbReference type="ChEBI" id="CHEBI:18420"/>
        <label>1</label>
    </ligand>
</feature>
<dbReference type="GO" id="GO:0006310">
    <property type="term" value="P:DNA recombination"/>
    <property type="evidence" value="ECO:0007669"/>
    <property type="project" value="UniProtKB-UniRule"/>
</dbReference>
<evidence type="ECO:0000256" key="6">
    <source>
        <dbReference type="ARBA" id="ARBA00022763"/>
    </source>
</evidence>
<dbReference type="HAMAP" id="MF_00034">
    <property type="entry name" value="RuvC"/>
    <property type="match status" value="1"/>
</dbReference>
<feature type="binding site" evidence="13">
    <location>
        <position position="24"/>
    </location>
    <ligand>
        <name>Mg(2+)</name>
        <dbReference type="ChEBI" id="CHEBI:18420"/>
        <label>1</label>
    </ligand>
</feature>
<name>B0K954_THEP3</name>
<dbReference type="Pfam" id="PF02075">
    <property type="entry name" value="RuvC"/>
    <property type="match status" value="1"/>
</dbReference>
<evidence type="ECO:0000256" key="12">
    <source>
        <dbReference type="ARBA" id="ARBA00029354"/>
    </source>
</evidence>